<dbReference type="InterPro" id="IPR036390">
    <property type="entry name" value="WH_DNA-bd_sf"/>
</dbReference>
<dbReference type="Proteomes" id="UP001177140">
    <property type="component" value="Unassembled WGS sequence"/>
</dbReference>
<dbReference type="InterPro" id="IPR012340">
    <property type="entry name" value="NA-bd_OB-fold"/>
</dbReference>
<dbReference type="Pfam" id="PF08784">
    <property type="entry name" value="RPA_C"/>
    <property type="match status" value="1"/>
</dbReference>
<evidence type="ECO:0000256" key="7">
    <source>
        <dbReference type="ARBA" id="ARBA00023242"/>
    </source>
</evidence>
<dbReference type="PANTHER" id="PTHR13989">
    <property type="entry name" value="REPLICATION PROTEIN A-RELATED"/>
    <property type="match status" value="1"/>
</dbReference>
<dbReference type="InterPro" id="IPR040260">
    <property type="entry name" value="RFA2-like"/>
</dbReference>
<dbReference type="InterPro" id="IPR036388">
    <property type="entry name" value="WH-like_DNA-bd_sf"/>
</dbReference>
<evidence type="ECO:0000313" key="10">
    <source>
        <dbReference type="Proteomes" id="UP001177140"/>
    </source>
</evidence>
<dbReference type="EMBL" id="JAJJMA010205864">
    <property type="protein sequence ID" value="MCL7039874.1"/>
    <property type="molecule type" value="Genomic_DNA"/>
</dbReference>
<keyword evidence="5" id="KW-0233">DNA recombination</keyword>
<evidence type="ECO:0000256" key="5">
    <source>
        <dbReference type="ARBA" id="ARBA00023172"/>
    </source>
</evidence>
<dbReference type="SUPFAM" id="SSF50249">
    <property type="entry name" value="Nucleic acid-binding proteins"/>
    <property type="match status" value="1"/>
</dbReference>
<gene>
    <name evidence="9" type="ORF">MKW94_012362</name>
</gene>
<dbReference type="GO" id="GO:0000724">
    <property type="term" value="P:double-strand break repair via homologous recombination"/>
    <property type="evidence" value="ECO:0007669"/>
    <property type="project" value="TreeGrafter"/>
</dbReference>
<dbReference type="GO" id="GO:0006289">
    <property type="term" value="P:nucleotide-excision repair"/>
    <property type="evidence" value="ECO:0007669"/>
    <property type="project" value="TreeGrafter"/>
</dbReference>
<keyword evidence="3" id="KW-0227">DNA damage</keyword>
<dbReference type="GO" id="GO:0005662">
    <property type="term" value="C:DNA replication factor A complex"/>
    <property type="evidence" value="ECO:0007669"/>
    <property type="project" value="TreeGrafter"/>
</dbReference>
<reference evidence="9" key="1">
    <citation type="submission" date="2022-03" db="EMBL/GenBank/DDBJ databases">
        <title>A functionally conserved STORR gene fusion in Papaver species that diverged 16.8 million years ago.</title>
        <authorList>
            <person name="Catania T."/>
        </authorList>
    </citation>
    <scope>NUCLEOTIDE SEQUENCE</scope>
    <source>
        <strain evidence="9">S-191538</strain>
    </source>
</reference>
<accession>A0AA41VET6</accession>
<dbReference type="GO" id="GO:0035861">
    <property type="term" value="C:site of double-strand break"/>
    <property type="evidence" value="ECO:0007669"/>
    <property type="project" value="TreeGrafter"/>
</dbReference>
<keyword evidence="6" id="KW-0234">DNA repair</keyword>
<keyword evidence="10" id="KW-1185">Reference proteome</keyword>
<name>A0AA41VET6_PAPNU</name>
<evidence type="ECO:0000256" key="6">
    <source>
        <dbReference type="ARBA" id="ARBA00023204"/>
    </source>
</evidence>
<dbReference type="InterPro" id="IPR014892">
    <property type="entry name" value="RPA_C"/>
</dbReference>
<comment type="caution">
    <text evidence="9">The sequence shown here is derived from an EMBL/GenBank/DDBJ whole genome shotgun (WGS) entry which is preliminary data.</text>
</comment>
<evidence type="ECO:0000259" key="8">
    <source>
        <dbReference type="Pfam" id="PF08784"/>
    </source>
</evidence>
<protein>
    <recommendedName>
        <fullName evidence="8">Replication protein A C-terminal domain-containing protein</fullName>
    </recommendedName>
</protein>
<dbReference type="GO" id="GO:0006260">
    <property type="term" value="P:DNA replication"/>
    <property type="evidence" value="ECO:0007669"/>
    <property type="project" value="TreeGrafter"/>
</dbReference>
<dbReference type="GO" id="GO:0000781">
    <property type="term" value="C:chromosome, telomeric region"/>
    <property type="evidence" value="ECO:0007669"/>
    <property type="project" value="TreeGrafter"/>
</dbReference>
<organism evidence="9 10">
    <name type="scientific">Papaver nudicaule</name>
    <name type="common">Iceland poppy</name>
    <dbReference type="NCBI Taxonomy" id="74823"/>
    <lineage>
        <taxon>Eukaryota</taxon>
        <taxon>Viridiplantae</taxon>
        <taxon>Streptophyta</taxon>
        <taxon>Embryophyta</taxon>
        <taxon>Tracheophyta</taxon>
        <taxon>Spermatophyta</taxon>
        <taxon>Magnoliopsida</taxon>
        <taxon>Ranunculales</taxon>
        <taxon>Papaveraceae</taxon>
        <taxon>Papaveroideae</taxon>
        <taxon>Papaver</taxon>
    </lineage>
</organism>
<sequence>MYNGSFGLAAQESPGARMPLYSVFTVKQINPLSEQTPYTSSGSNRDSEGFLPLTVKQISDSDGAVLFLKNVKLVGTVFNRMENFREDVYFALDDQTGRIDCHRGAIDFKEIAEIINGTFVEIHGYLKGKNYLEAYCVRPVTDIDQLAHRFKESMSVHCHNTKSQVTNAATTNDPSSYQTAPSNHFNWQLAIAGIKQKLLDFLSIPSPSPMAREMGVHKADLAHHLNVPLKEIIKALETLEEDGLVYTTIDHYNSSCC</sequence>
<keyword evidence="4" id="KW-0238">DNA-binding</keyword>
<feature type="domain" description="Replication protein A C-terminal" evidence="8">
    <location>
        <begin position="161"/>
        <end position="251"/>
    </location>
</feature>
<proteinExistence type="inferred from homology"/>
<dbReference type="SUPFAM" id="SSF46785">
    <property type="entry name" value="Winged helix' DNA-binding domain"/>
    <property type="match status" value="1"/>
</dbReference>
<dbReference type="Gene3D" id="1.10.10.10">
    <property type="entry name" value="Winged helix-like DNA-binding domain superfamily/Winged helix DNA-binding domain"/>
    <property type="match status" value="1"/>
</dbReference>
<comment type="similarity">
    <text evidence="2">Belongs to the replication factor A protein 2 family.</text>
</comment>
<dbReference type="GO" id="GO:0003697">
    <property type="term" value="F:single-stranded DNA binding"/>
    <property type="evidence" value="ECO:0007669"/>
    <property type="project" value="TreeGrafter"/>
</dbReference>
<keyword evidence="7" id="KW-0539">Nucleus</keyword>
<evidence type="ECO:0000256" key="4">
    <source>
        <dbReference type="ARBA" id="ARBA00023125"/>
    </source>
</evidence>
<comment type="subcellular location">
    <subcellularLocation>
        <location evidence="1">Nucleus</location>
    </subcellularLocation>
</comment>
<dbReference type="AlphaFoldDB" id="A0AA41VET6"/>
<evidence type="ECO:0000256" key="1">
    <source>
        <dbReference type="ARBA" id="ARBA00004123"/>
    </source>
</evidence>
<dbReference type="PANTHER" id="PTHR13989:SF16">
    <property type="entry name" value="REPLICATION PROTEIN A2"/>
    <property type="match status" value="1"/>
</dbReference>
<evidence type="ECO:0000313" key="9">
    <source>
        <dbReference type="EMBL" id="MCL7039874.1"/>
    </source>
</evidence>
<evidence type="ECO:0000256" key="2">
    <source>
        <dbReference type="ARBA" id="ARBA00007815"/>
    </source>
</evidence>
<dbReference type="Gene3D" id="2.40.50.140">
    <property type="entry name" value="Nucleic acid-binding proteins"/>
    <property type="match status" value="1"/>
</dbReference>
<evidence type="ECO:0000256" key="3">
    <source>
        <dbReference type="ARBA" id="ARBA00022763"/>
    </source>
</evidence>